<evidence type="ECO:0000313" key="12">
    <source>
        <dbReference type="Proteomes" id="UP001159405"/>
    </source>
</evidence>
<evidence type="ECO:0000256" key="3">
    <source>
        <dbReference type="ARBA" id="ARBA00023018"/>
    </source>
</evidence>
<organism evidence="11 12">
    <name type="scientific">Porites lobata</name>
    <dbReference type="NCBI Taxonomy" id="104759"/>
    <lineage>
        <taxon>Eukaryota</taxon>
        <taxon>Metazoa</taxon>
        <taxon>Cnidaria</taxon>
        <taxon>Anthozoa</taxon>
        <taxon>Hexacorallia</taxon>
        <taxon>Scleractinia</taxon>
        <taxon>Fungiina</taxon>
        <taxon>Poritidae</taxon>
        <taxon>Porites</taxon>
    </lineage>
</organism>
<evidence type="ECO:0000256" key="4">
    <source>
        <dbReference type="ARBA" id="ARBA00023136"/>
    </source>
</evidence>
<evidence type="ECO:0000256" key="1">
    <source>
        <dbReference type="ARBA" id="ARBA00022475"/>
    </source>
</evidence>
<evidence type="ECO:0000256" key="2">
    <source>
        <dbReference type="ARBA" id="ARBA00022553"/>
    </source>
</evidence>
<name>A0ABN8P2G3_9CNID</name>
<dbReference type="Proteomes" id="UP001159405">
    <property type="component" value="Unassembled WGS sequence"/>
</dbReference>
<dbReference type="SMART" id="SM00225">
    <property type="entry name" value="BTB"/>
    <property type="match status" value="1"/>
</dbReference>
<keyword evidence="4" id="KW-0472">Membrane</keyword>
<evidence type="ECO:0000256" key="8">
    <source>
        <dbReference type="ARBA" id="ARBA00034111"/>
    </source>
</evidence>
<feature type="domain" description="BTB" evidence="10">
    <location>
        <begin position="15"/>
        <end position="116"/>
    </location>
</feature>
<proteinExistence type="predicted"/>
<gene>
    <name evidence="11" type="ORF">PLOB_00035099</name>
</gene>
<evidence type="ECO:0000256" key="9">
    <source>
        <dbReference type="ARBA" id="ARBA00057758"/>
    </source>
</evidence>
<evidence type="ECO:0000256" key="7">
    <source>
        <dbReference type="ARBA" id="ARBA00034100"/>
    </source>
</evidence>
<comment type="subcellular location">
    <subcellularLocation>
        <location evidence="7">Postsynaptic cell membrane</location>
    </subcellularLocation>
    <subcellularLocation>
        <location evidence="8">Presynaptic cell membrane</location>
    </subcellularLocation>
</comment>
<dbReference type="PANTHER" id="PTHR14499:SF136">
    <property type="entry name" value="GH08630P"/>
    <property type="match status" value="1"/>
</dbReference>
<dbReference type="Gene3D" id="3.30.710.10">
    <property type="entry name" value="Potassium Channel Kv1.1, Chain A"/>
    <property type="match status" value="1"/>
</dbReference>
<keyword evidence="6" id="KW-0966">Cell projection</keyword>
<keyword evidence="5" id="KW-0628">Postsynaptic cell membrane</keyword>
<dbReference type="PANTHER" id="PTHR14499">
    <property type="entry name" value="POTASSIUM CHANNEL TETRAMERIZATION DOMAIN-CONTAINING"/>
    <property type="match status" value="1"/>
</dbReference>
<keyword evidence="2" id="KW-0597">Phosphoprotein</keyword>
<keyword evidence="1" id="KW-1003">Cell membrane</keyword>
<sequence length="243" mass="28009">MQCPKESPPDQNLPAVVELNVGGQLYTTSLPTLLKDPDSLLSAMFSGKQKIPRDSRGRFFIDRDGILFRYILDYLRNSKLSLPENFNERERLLGEAEFFRLKGIIKALQREQDRVKTGRGDINSKPSGFLSIGVRGTYAFGRDGVADVKFRKLQRILVCGNVALAREVFGEWLNETRDPDRDDAVQRYTNRFYLKHNYLEKAFDQLYERGFKLITSAAGGAGYDPESEETKWNHFNDYVFFRQ</sequence>
<keyword evidence="3" id="KW-0770">Synapse</keyword>
<dbReference type="InterPro" id="IPR003131">
    <property type="entry name" value="T1-type_BTB"/>
</dbReference>
<keyword evidence="12" id="KW-1185">Reference proteome</keyword>
<protein>
    <recommendedName>
        <fullName evidence="10">BTB domain-containing protein</fullName>
    </recommendedName>
</protein>
<dbReference type="SUPFAM" id="SSF54695">
    <property type="entry name" value="POZ domain"/>
    <property type="match status" value="1"/>
</dbReference>
<accession>A0ABN8P2G3</accession>
<comment type="function">
    <text evidence="9">Auxiliary subunit of GABA-B receptors that determine the pharmacology and kinetics of the receptor response. Increases agonist potency and markedly alter the G-protein signaling of the receptors by accelerating onset and promoting desensitization.</text>
</comment>
<comment type="caution">
    <text evidence="11">The sequence shown here is derived from an EMBL/GenBank/DDBJ whole genome shotgun (WGS) entry which is preliminary data.</text>
</comment>
<dbReference type="EMBL" id="CALNXK010000049">
    <property type="protein sequence ID" value="CAH3131347.1"/>
    <property type="molecule type" value="Genomic_DNA"/>
</dbReference>
<evidence type="ECO:0000259" key="10">
    <source>
        <dbReference type="SMART" id="SM00225"/>
    </source>
</evidence>
<dbReference type="CDD" id="cd22204">
    <property type="entry name" value="H1_KCTD12-like"/>
    <property type="match status" value="1"/>
</dbReference>
<dbReference type="Pfam" id="PF23110">
    <property type="entry name" value="H1_KCTD8_12_16"/>
    <property type="match status" value="1"/>
</dbReference>
<reference evidence="11 12" key="1">
    <citation type="submission" date="2022-05" db="EMBL/GenBank/DDBJ databases">
        <authorList>
            <consortium name="Genoscope - CEA"/>
            <person name="William W."/>
        </authorList>
    </citation>
    <scope>NUCLEOTIDE SEQUENCE [LARGE SCALE GENOMIC DNA]</scope>
</reference>
<dbReference type="CDD" id="cd18367">
    <property type="entry name" value="BTB_POZ_KCTD8-like"/>
    <property type="match status" value="1"/>
</dbReference>
<evidence type="ECO:0000313" key="11">
    <source>
        <dbReference type="EMBL" id="CAH3131347.1"/>
    </source>
</evidence>
<evidence type="ECO:0000256" key="5">
    <source>
        <dbReference type="ARBA" id="ARBA00023257"/>
    </source>
</evidence>
<dbReference type="InterPro" id="IPR057093">
    <property type="entry name" value="H1_KCTD8_12_16"/>
</dbReference>
<dbReference type="Pfam" id="PF02214">
    <property type="entry name" value="BTB_2"/>
    <property type="match status" value="1"/>
</dbReference>
<dbReference type="InterPro" id="IPR011333">
    <property type="entry name" value="SKP1/BTB/POZ_sf"/>
</dbReference>
<evidence type="ECO:0000256" key="6">
    <source>
        <dbReference type="ARBA" id="ARBA00023273"/>
    </source>
</evidence>
<dbReference type="InterPro" id="IPR000210">
    <property type="entry name" value="BTB/POZ_dom"/>
</dbReference>